<gene>
    <name evidence="1" type="ORF">Q4Q40_04910</name>
</gene>
<dbReference type="GO" id="GO:0008233">
    <property type="term" value="F:peptidase activity"/>
    <property type="evidence" value="ECO:0007669"/>
    <property type="project" value="UniProtKB-KW"/>
</dbReference>
<sequence>MNHINVSHFIFPLAIVNFDSKKGEGSYKRFLGTGFLIGNEGFFLSAKHVLNENIFNELNENEYVVGLFHSHNPNAFKVLEVEDYSNSKTDLMIGKMPDIPQIEDNIFKINKYSKAHGWVDVHSYGFPNSLVDVIPEKGQFLKGYISRITDENENIGTFEEAPSSYLLSSPIPSGMSGSPLFVRNNGFVLAGICLGTVESTTTLWENNFIEDDGTKIKEQKDRVLENGIALIIANYLEWEISIANDRLLKDLF</sequence>
<proteinExistence type="predicted"/>
<dbReference type="SUPFAM" id="SSF50494">
    <property type="entry name" value="Trypsin-like serine proteases"/>
    <property type="match status" value="1"/>
</dbReference>
<name>A0ABT8WK39_9FLAO</name>
<dbReference type="Proteomes" id="UP001176806">
    <property type="component" value="Unassembled WGS sequence"/>
</dbReference>
<comment type="caution">
    <text evidence="1">The sequence shown here is derived from an EMBL/GenBank/DDBJ whole genome shotgun (WGS) entry which is preliminary data.</text>
</comment>
<evidence type="ECO:0000313" key="1">
    <source>
        <dbReference type="EMBL" id="MDO5973519.1"/>
    </source>
</evidence>
<dbReference type="GO" id="GO:0006508">
    <property type="term" value="P:proteolysis"/>
    <property type="evidence" value="ECO:0007669"/>
    <property type="project" value="UniProtKB-KW"/>
</dbReference>
<protein>
    <submittedName>
        <fullName evidence="1">Serine protease</fullName>
    </submittedName>
</protein>
<dbReference type="InterPro" id="IPR043504">
    <property type="entry name" value="Peptidase_S1_PA_chymotrypsin"/>
</dbReference>
<evidence type="ECO:0000313" key="2">
    <source>
        <dbReference type="Proteomes" id="UP001176806"/>
    </source>
</evidence>
<dbReference type="EMBL" id="JAUOEL010000001">
    <property type="protein sequence ID" value="MDO5973519.1"/>
    <property type="molecule type" value="Genomic_DNA"/>
</dbReference>
<reference evidence="1" key="1">
    <citation type="submission" date="2023-07" db="EMBL/GenBank/DDBJ databases">
        <title>Two novel species in the genus Flavivirga.</title>
        <authorList>
            <person name="Kwon K."/>
        </authorList>
    </citation>
    <scope>NUCLEOTIDE SEQUENCE</scope>
    <source>
        <strain evidence="1">KACC 14158</strain>
    </source>
</reference>
<keyword evidence="1" id="KW-0378">Hydrolase</keyword>
<dbReference type="RefSeq" id="WP_303300613.1">
    <property type="nucleotide sequence ID" value="NZ_BAABDA010000042.1"/>
</dbReference>
<keyword evidence="1" id="KW-0645">Protease</keyword>
<accession>A0ABT8WK39</accession>
<dbReference type="Gene3D" id="2.40.10.10">
    <property type="entry name" value="Trypsin-like serine proteases"/>
    <property type="match status" value="2"/>
</dbReference>
<keyword evidence="2" id="KW-1185">Reference proteome</keyword>
<dbReference type="Pfam" id="PF13365">
    <property type="entry name" value="Trypsin_2"/>
    <property type="match status" value="1"/>
</dbReference>
<dbReference type="InterPro" id="IPR009003">
    <property type="entry name" value="Peptidase_S1_PA"/>
</dbReference>
<organism evidence="1 2">
    <name type="scientific">Flavivirga jejuensis</name>
    <dbReference type="NCBI Taxonomy" id="870487"/>
    <lineage>
        <taxon>Bacteria</taxon>
        <taxon>Pseudomonadati</taxon>
        <taxon>Bacteroidota</taxon>
        <taxon>Flavobacteriia</taxon>
        <taxon>Flavobacteriales</taxon>
        <taxon>Flavobacteriaceae</taxon>
        <taxon>Flavivirga</taxon>
    </lineage>
</organism>